<sequence>MKMAAWLPSQSLAALLSEAGFVHQCLCFLSRHASVVDLTYGTLRTGWREWGSEAWSGRSTLTLHTWDWRTWSCGVGEKNLATYSGGKVLPDGRCLSELFVTFVTGVIVNLVRSIIPENMARCLRECLGAWK</sequence>
<gene>
    <name evidence="1" type="ORF">B0J11DRAFT_33550</name>
</gene>
<dbReference type="EMBL" id="JAGMWT010000001">
    <property type="protein sequence ID" value="KAH7139037.1"/>
    <property type="molecule type" value="Genomic_DNA"/>
</dbReference>
<dbReference type="Proteomes" id="UP000700596">
    <property type="component" value="Unassembled WGS sequence"/>
</dbReference>
<accession>A0A9P9IYZ7</accession>
<evidence type="ECO:0000313" key="2">
    <source>
        <dbReference type="Proteomes" id="UP000700596"/>
    </source>
</evidence>
<proteinExistence type="predicted"/>
<keyword evidence="2" id="KW-1185">Reference proteome</keyword>
<dbReference type="AlphaFoldDB" id="A0A9P9IYZ7"/>
<name>A0A9P9IYZ7_9PLEO</name>
<comment type="caution">
    <text evidence="1">The sequence shown here is derived from an EMBL/GenBank/DDBJ whole genome shotgun (WGS) entry which is preliminary data.</text>
</comment>
<reference evidence="1" key="1">
    <citation type="journal article" date="2021" name="Nat. Commun.">
        <title>Genetic determinants of endophytism in the Arabidopsis root mycobiome.</title>
        <authorList>
            <person name="Mesny F."/>
            <person name="Miyauchi S."/>
            <person name="Thiergart T."/>
            <person name="Pickel B."/>
            <person name="Atanasova L."/>
            <person name="Karlsson M."/>
            <person name="Huettel B."/>
            <person name="Barry K.W."/>
            <person name="Haridas S."/>
            <person name="Chen C."/>
            <person name="Bauer D."/>
            <person name="Andreopoulos W."/>
            <person name="Pangilinan J."/>
            <person name="LaButti K."/>
            <person name="Riley R."/>
            <person name="Lipzen A."/>
            <person name="Clum A."/>
            <person name="Drula E."/>
            <person name="Henrissat B."/>
            <person name="Kohler A."/>
            <person name="Grigoriev I.V."/>
            <person name="Martin F.M."/>
            <person name="Hacquard S."/>
        </authorList>
    </citation>
    <scope>NUCLEOTIDE SEQUENCE</scope>
    <source>
        <strain evidence="1">MPI-CAGE-CH-0243</strain>
    </source>
</reference>
<evidence type="ECO:0000313" key="1">
    <source>
        <dbReference type="EMBL" id="KAH7139037.1"/>
    </source>
</evidence>
<protein>
    <submittedName>
        <fullName evidence="1">Uncharacterized protein</fullName>
    </submittedName>
</protein>
<organism evidence="1 2">
    <name type="scientific">Dendryphion nanum</name>
    <dbReference type="NCBI Taxonomy" id="256645"/>
    <lineage>
        <taxon>Eukaryota</taxon>
        <taxon>Fungi</taxon>
        <taxon>Dikarya</taxon>
        <taxon>Ascomycota</taxon>
        <taxon>Pezizomycotina</taxon>
        <taxon>Dothideomycetes</taxon>
        <taxon>Pleosporomycetidae</taxon>
        <taxon>Pleosporales</taxon>
        <taxon>Torulaceae</taxon>
        <taxon>Dendryphion</taxon>
    </lineage>
</organism>